<organism evidence="2 3">
    <name type="scientific">Shinella granuli</name>
    <dbReference type="NCBI Taxonomy" id="323621"/>
    <lineage>
        <taxon>Bacteria</taxon>
        <taxon>Pseudomonadati</taxon>
        <taxon>Pseudomonadota</taxon>
        <taxon>Alphaproteobacteria</taxon>
        <taxon>Hyphomicrobiales</taxon>
        <taxon>Rhizobiaceae</taxon>
        <taxon>Shinella</taxon>
    </lineage>
</organism>
<evidence type="ECO:0000313" key="3">
    <source>
        <dbReference type="Proteomes" id="UP000295351"/>
    </source>
</evidence>
<dbReference type="Proteomes" id="UP000295351">
    <property type="component" value="Unassembled WGS sequence"/>
</dbReference>
<dbReference type="EMBL" id="SLVX01000008">
    <property type="protein sequence ID" value="TCN45077.1"/>
    <property type="molecule type" value="Genomic_DNA"/>
</dbReference>
<name>A0A4R2CUG9_SHIGR</name>
<protein>
    <submittedName>
        <fullName evidence="2">Uncharacterized protein</fullName>
    </submittedName>
</protein>
<evidence type="ECO:0000313" key="2">
    <source>
        <dbReference type="EMBL" id="TCN45077.1"/>
    </source>
</evidence>
<feature type="region of interest" description="Disordered" evidence="1">
    <location>
        <begin position="58"/>
        <end position="85"/>
    </location>
</feature>
<dbReference type="RefSeq" id="WP_162853073.1">
    <property type="nucleotide sequence ID" value="NZ_BAABEI010000003.1"/>
</dbReference>
<keyword evidence="3" id="KW-1185">Reference proteome</keyword>
<proteinExistence type="predicted"/>
<feature type="compositionally biased region" description="Basic and acidic residues" evidence="1">
    <location>
        <begin position="70"/>
        <end position="85"/>
    </location>
</feature>
<sequence length="85" mass="9443">MPIQPPADIVRRSDGSIDIDFYARQGARLRDKARTEAFGRIAATAARALRFLARPMKAHRHGDAQAHLTTTEHRARAAGKREQAP</sequence>
<gene>
    <name evidence="2" type="ORF">EV665_108217</name>
</gene>
<evidence type="ECO:0000256" key="1">
    <source>
        <dbReference type="SAM" id="MobiDB-lite"/>
    </source>
</evidence>
<accession>A0A4R2CUG9</accession>
<dbReference type="AlphaFoldDB" id="A0A4R2CUG9"/>
<comment type="caution">
    <text evidence="2">The sequence shown here is derived from an EMBL/GenBank/DDBJ whole genome shotgun (WGS) entry which is preliminary data.</text>
</comment>
<reference evidence="2 3" key="1">
    <citation type="submission" date="2019-03" db="EMBL/GenBank/DDBJ databases">
        <title>Genomic Encyclopedia of Type Strains, Phase IV (KMG-IV): sequencing the most valuable type-strain genomes for metagenomic binning, comparative biology and taxonomic classification.</title>
        <authorList>
            <person name="Goeker M."/>
        </authorList>
    </citation>
    <scope>NUCLEOTIDE SEQUENCE [LARGE SCALE GENOMIC DNA]</scope>
    <source>
        <strain evidence="2 3">DSM 18401</strain>
    </source>
</reference>